<organism evidence="1 2">
    <name type="scientific">Gossypium aridum</name>
    <name type="common">American cotton</name>
    <name type="synonym">Erioxylum aridum</name>
    <dbReference type="NCBI Taxonomy" id="34290"/>
    <lineage>
        <taxon>Eukaryota</taxon>
        <taxon>Viridiplantae</taxon>
        <taxon>Streptophyta</taxon>
        <taxon>Embryophyta</taxon>
        <taxon>Tracheophyta</taxon>
        <taxon>Spermatophyta</taxon>
        <taxon>Magnoliopsida</taxon>
        <taxon>eudicotyledons</taxon>
        <taxon>Gunneridae</taxon>
        <taxon>Pentapetalae</taxon>
        <taxon>rosids</taxon>
        <taxon>malvids</taxon>
        <taxon>Malvales</taxon>
        <taxon>Malvaceae</taxon>
        <taxon>Malvoideae</taxon>
        <taxon>Gossypium</taxon>
    </lineage>
</organism>
<gene>
    <name evidence="1" type="ORF">Goari_018426</name>
</gene>
<feature type="non-terminal residue" evidence="1">
    <location>
        <position position="59"/>
    </location>
</feature>
<dbReference type="Proteomes" id="UP000593577">
    <property type="component" value="Unassembled WGS sequence"/>
</dbReference>
<comment type="caution">
    <text evidence="1">The sequence shown here is derived from an EMBL/GenBank/DDBJ whole genome shotgun (WGS) entry which is preliminary data.</text>
</comment>
<evidence type="ECO:0000313" key="1">
    <source>
        <dbReference type="EMBL" id="MBA0676997.1"/>
    </source>
</evidence>
<protein>
    <recommendedName>
        <fullName evidence="3">Reverse transcriptase zinc-binding domain-containing protein</fullName>
    </recommendedName>
</protein>
<evidence type="ECO:0008006" key="3">
    <source>
        <dbReference type="Google" id="ProtNLM"/>
    </source>
</evidence>
<name>A0A7J8WPM3_GOSAI</name>
<dbReference type="AlphaFoldDB" id="A0A7J8WPM3"/>
<accession>A0A7J8WPM3</accession>
<sequence>MGNEILSTNLKIASVRRGFGQACPRCGTDYETLVHALKDYPISRATLMFAVWTVALFSR</sequence>
<keyword evidence="2" id="KW-1185">Reference proteome</keyword>
<evidence type="ECO:0000313" key="2">
    <source>
        <dbReference type="Proteomes" id="UP000593577"/>
    </source>
</evidence>
<reference evidence="1 2" key="1">
    <citation type="journal article" date="2019" name="Genome Biol. Evol.">
        <title>Insights into the evolution of the New World diploid cottons (Gossypium, subgenus Houzingenia) based on genome sequencing.</title>
        <authorList>
            <person name="Grover C.E."/>
            <person name="Arick M.A. 2nd"/>
            <person name="Thrash A."/>
            <person name="Conover J.L."/>
            <person name="Sanders W.S."/>
            <person name="Peterson D.G."/>
            <person name="Frelichowski J.E."/>
            <person name="Scheffler J.A."/>
            <person name="Scheffler B.E."/>
            <person name="Wendel J.F."/>
        </authorList>
    </citation>
    <scope>NUCLEOTIDE SEQUENCE [LARGE SCALE GENOMIC DNA]</scope>
    <source>
        <strain evidence="1">185</strain>
        <tissue evidence="1">Leaf</tissue>
    </source>
</reference>
<dbReference type="EMBL" id="JABFAA010000002">
    <property type="protein sequence ID" value="MBA0676997.1"/>
    <property type="molecule type" value="Genomic_DNA"/>
</dbReference>
<proteinExistence type="predicted"/>